<evidence type="ECO:0000313" key="4">
    <source>
        <dbReference type="Proteomes" id="UP000198406"/>
    </source>
</evidence>
<keyword evidence="1" id="KW-0175">Coiled coil</keyword>
<evidence type="ECO:0000313" key="3">
    <source>
        <dbReference type="EMBL" id="GAX23883.1"/>
    </source>
</evidence>
<reference evidence="3 4" key="1">
    <citation type="journal article" date="2015" name="Plant Cell">
        <title>Oil accumulation by the oleaginous diatom Fistulifera solaris as revealed by the genome and transcriptome.</title>
        <authorList>
            <person name="Tanaka T."/>
            <person name="Maeda Y."/>
            <person name="Veluchamy A."/>
            <person name="Tanaka M."/>
            <person name="Abida H."/>
            <person name="Marechal E."/>
            <person name="Bowler C."/>
            <person name="Muto M."/>
            <person name="Sunaga Y."/>
            <person name="Tanaka M."/>
            <person name="Yoshino T."/>
            <person name="Taniguchi T."/>
            <person name="Fukuda Y."/>
            <person name="Nemoto M."/>
            <person name="Matsumoto M."/>
            <person name="Wong P.S."/>
            <person name="Aburatani S."/>
            <person name="Fujibuchi W."/>
        </authorList>
    </citation>
    <scope>NUCLEOTIDE SEQUENCE [LARGE SCALE GENOMIC DNA]</scope>
    <source>
        <strain evidence="3 4">JPCC DA0580</strain>
    </source>
</reference>
<dbReference type="InParanoid" id="A0A1Z5KC90"/>
<proteinExistence type="predicted"/>
<dbReference type="Proteomes" id="UP000198406">
    <property type="component" value="Unassembled WGS sequence"/>
</dbReference>
<sequence>MSADDIIAPTEFDYRAKVKENEDLRKRIDALKQQVRSLKHKCTALEKWKAEQKAERANQKKMQSSDTTMVSMEQVQQFLAEYGGLSRYTIVDDEWHNKHPKAANHLLGFPSWEEGKQIMKLHFPDLVQSCPKLYLSRNSKRLQLETGTTLFERCVAVKLMERLGLAASKCGSIYSADERTVKSWRAEWQRKWGIDEIKVFQCQPLLGPSAVKKRKRMNEMITATEMTAPTYESGVIERSSASNFTSRPPMAQDASSQSQPLGNLVSTGQGHDEYLMHQDTMNRQAEERHHEAGALAPAYMIHEPLPPPPLAAAVAAFIRNNNGGMHPSYRGPYDTGGYFL</sequence>
<keyword evidence="4" id="KW-1185">Reference proteome</keyword>
<accession>A0A1Z5KC90</accession>
<feature type="compositionally biased region" description="Polar residues" evidence="2">
    <location>
        <begin position="253"/>
        <end position="269"/>
    </location>
</feature>
<dbReference type="AlphaFoldDB" id="A0A1Z5KC90"/>
<evidence type="ECO:0000256" key="2">
    <source>
        <dbReference type="SAM" id="MobiDB-lite"/>
    </source>
</evidence>
<dbReference type="EMBL" id="BDSP01000204">
    <property type="protein sequence ID" value="GAX23883.1"/>
    <property type="molecule type" value="Genomic_DNA"/>
</dbReference>
<feature type="region of interest" description="Disordered" evidence="2">
    <location>
        <begin position="240"/>
        <end position="269"/>
    </location>
</feature>
<organism evidence="3 4">
    <name type="scientific">Fistulifera solaris</name>
    <name type="common">Oleaginous diatom</name>
    <dbReference type="NCBI Taxonomy" id="1519565"/>
    <lineage>
        <taxon>Eukaryota</taxon>
        <taxon>Sar</taxon>
        <taxon>Stramenopiles</taxon>
        <taxon>Ochrophyta</taxon>
        <taxon>Bacillariophyta</taxon>
        <taxon>Bacillariophyceae</taxon>
        <taxon>Bacillariophycidae</taxon>
        <taxon>Naviculales</taxon>
        <taxon>Naviculaceae</taxon>
        <taxon>Fistulifera</taxon>
    </lineage>
</organism>
<protein>
    <submittedName>
        <fullName evidence="3">Uncharacterized protein</fullName>
    </submittedName>
</protein>
<evidence type="ECO:0000256" key="1">
    <source>
        <dbReference type="SAM" id="Coils"/>
    </source>
</evidence>
<comment type="caution">
    <text evidence="3">The sequence shown here is derived from an EMBL/GenBank/DDBJ whole genome shotgun (WGS) entry which is preliminary data.</text>
</comment>
<gene>
    <name evidence="3" type="ORF">FisN_20Hh089</name>
</gene>
<name>A0A1Z5KC90_FISSO</name>
<feature type="coiled-coil region" evidence="1">
    <location>
        <begin position="14"/>
        <end position="41"/>
    </location>
</feature>